<name>A0ABQ7GEJ5_DUNSA</name>
<protein>
    <recommendedName>
        <fullName evidence="3">Encoded protein</fullName>
    </recommendedName>
</protein>
<proteinExistence type="predicted"/>
<evidence type="ECO:0008006" key="3">
    <source>
        <dbReference type="Google" id="ProtNLM"/>
    </source>
</evidence>
<comment type="caution">
    <text evidence="1">The sequence shown here is derived from an EMBL/GenBank/DDBJ whole genome shotgun (WGS) entry which is preliminary data.</text>
</comment>
<organism evidence="1 2">
    <name type="scientific">Dunaliella salina</name>
    <name type="common">Green alga</name>
    <name type="synonym">Protococcus salinus</name>
    <dbReference type="NCBI Taxonomy" id="3046"/>
    <lineage>
        <taxon>Eukaryota</taxon>
        <taxon>Viridiplantae</taxon>
        <taxon>Chlorophyta</taxon>
        <taxon>core chlorophytes</taxon>
        <taxon>Chlorophyceae</taxon>
        <taxon>CS clade</taxon>
        <taxon>Chlamydomonadales</taxon>
        <taxon>Dunaliellaceae</taxon>
        <taxon>Dunaliella</taxon>
    </lineage>
</organism>
<accession>A0ABQ7GEJ5</accession>
<reference evidence="1" key="1">
    <citation type="submission" date="2017-08" db="EMBL/GenBank/DDBJ databases">
        <authorList>
            <person name="Polle J.E."/>
            <person name="Barry K."/>
            <person name="Cushman J."/>
            <person name="Schmutz J."/>
            <person name="Tran D."/>
            <person name="Hathwaick L.T."/>
            <person name="Yim W.C."/>
            <person name="Jenkins J."/>
            <person name="Mckie-Krisberg Z.M."/>
            <person name="Prochnik S."/>
            <person name="Lindquist E."/>
            <person name="Dockter R.B."/>
            <person name="Adam C."/>
            <person name="Molina H."/>
            <person name="Bunkerborg J."/>
            <person name="Jin E."/>
            <person name="Buchheim M."/>
            <person name="Magnuson J."/>
        </authorList>
    </citation>
    <scope>NUCLEOTIDE SEQUENCE</scope>
    <source>
        <strain evidence="1">CCAP 19/18</strain>
    </source>
</reference>
<keyword evidence="2" id="KW-1185">Reference proteome</keyword>
<dbReference type="EMBL" id="MU069834">
    <property type="protein sequence ID" value="KAF5833032.1"/>
    <property type="molecule type" value="Genomic_DNA"/>
</dbReference>
<dbReference type="Proteomes" id="UP000815325">
    <property type="component" value="Unassembled WGS sequence"/>
</dbReference>
<sequence>MAIVMLVNGKFLQQGSFAPGLLQPSGPQPADCKVDDKFLHWWGSIVISVRDLQSATSSPQSSVCNLQSATSSPQLAVCNLQYAVRNSQSSVRNQQSATRSPQSATCSLQPAVRNQQSATCSRGLCQPNREKNTIVLMMQLESHRFAFAPFLDPRSLLANIDVAFCLPQEIAMLDPCKHGLFCKLWKLWC</sequence>
<evidence type="ECO:0000313" key="1">
    <source>
        <dbReference type="EMBL" id="KAF5833032.1"/>
    </source>
</evidence>
<evidence type="ECO:0000313" key="2">
    <source>
        <dbReference type="Proteomes" id="UP000815325"/>
    </source>
</evidence>
<gene>
    <name evidence="1" type="ORF">DUNSADRAFT_10778</name>
</gene>